<evidence type="ECO:0000256" key="5">
    <source>
        <dbReference type="ARBA" id="ARBA00023167"/>
    </source>
</evidence>
<dbReference type="InterPro" id="IPR000845">
    <property type="entry name" value="Nucleoside_phosphorylase_d"/>
</dbReference>
<dbReference type="InterPro" id="IPR035994">
    <property type="entry name" value="Nucleoside_phosphorylase_sf"/>
</dbReference>
<dbReference type="PANTHER" id="PTHR46832">
    <property type="entry name" value="5'-METHYLTHIOADENOSINE/S-ADENOSYLHOMOCYSTEINE NUCLEOSIDASE"/>
    <property type="match status" value="1"/>
</dbReference>
<evidence type="ECO:0000259" key="6">
    <source>
        <dbReference type="Pfam" id="PF01048"/>
    </source>
</evidence>
<dbReference type="NCBIfam" id="NF004079">
    <property type="entry name" value="PRK05584.1"/>
    <property type="match status" value="1"/>
</dbReference>
<reference evidence="7 8" key="1">
    <citation type="submission" date="2021-12" db="EMBL/GenBank/DDBJ databases">
        <title>Genome sequencing of bacteria with rrn-lacking chromosome and rrn-plasmid.</title>
        <authorList>
            <person name="Anda M."/>
            <person name="Iwasaki W."/>
        </authorList>
    </citation>
    <scope>NUCLEOTIDE SEQUENCE [LARGE SCALE GENOMIC DNA]</scope>
    <source>
        <strain evidence="7 8">NBRC 15940</strain>
    </source>
</reference>
<dbReference type="PANTHER" id="PTHR46832:SF1">
    <property type="entry name" value="5'-METHYLTHIOADENOSINE_S-ADENOSYLHOMOCYSTEINE NUCLEOSIDASE"/>
    <property type="match status" value="1"/>
</dbReference>
<keyword evidence="5" id="KW-0486">Methionine biosynthesis</keyword>
<comment type="pathway">
    <text evidence="1">Amino-acid biosynthesis; L-methionine biosynthesis via salvage pathway; S-methyl-5-thio-alpha-D-ribose 1-phosphate from S-methyl-5'-thioadenosine (hydrolase route): step 1/2.</text>
</comment>
<gene>
    <name evidence="7" type="ORF">PEDI_34240</name>
</gene>
<evidence type="ECO:0000256" key="4">
    <source>
        <dbReference type="ARBA" id="ARBA00022801"/>
    </source>
</evidence>
<dbReference type="RefSeq" id="WP_338238102.1">
    <property type="nucleotide sequence ID" value="NZ_BQKE01000002.1"/>
</dbReference>
<dbReference type="GO" id="GO:0009164">
    <property type="term" value="P:nucleoside catabolic process"/>
    <property type="evidence" value="ECO:0007669"/>
    <property type="project" value="InterPro"/>
</dbReference>
<dbReference type="NCBIfam" id="TIGR01704">
    <property type="entry name" value="MTA_SAH-Nsdase"/>
    <property type="match status" value="1"/>
</dbReference>
<dbReference type="GO" id="GO:0019509">
    <property type="term" value="P:L-methionine salvage from methylthioadenosine"/>
    <property type="evidence" value="ECO:0007669"/>
    <property type="project" value="InterPro"/>
</dbReference>
<dbReference type="AlphaFoldDB" id="A0AAN4W0H5"/>
<dbReference type="GO" id="GO:0005829">
    <property type="term" value="C:cytosol"/>
    <property type="evidence" value="ECO:0007669"/>
    <property type="project" value="TreeGrafter"/>
</dbReference>
<evidence type="ECO:0000256" key="1">
    <source>
        <dbReference type="ARBA" id="ARBA00004945"/>
    </source>
</evidence>
<keyword evidence="3" id="KW-0028">Amino-acid biosynthesis</keyword>
<dbReference type="GO" id="GO:0019284">
    <property type="term" value="P:L-methionine salvage from S-adenosylmethionine"/>
    <property type="evidence" value="ECO:0007669"/>
    <property type="project" value="TreeGrafter"/>
</dbReference>
<keyword evidence="4" id="KW-0378">Hydrolase</keyword>
<evidence type="ECO:0000313" key="7">
    <source>
        <dbReference type="EMBL" id="GJM62872.1"/>
    </source>
</evidence>
<feature type="domain" description="Nucleoside phosphorylase" evidence="6">
    <location>
        <begin position="25"/>
        <end position="251"/>
    </location>
</feature>
<dbReference type="Gene3D" id="3.40.50.1580">
    <property type="entry name" value="Nucleoside phosphorylase domain"/>
    <property type="match status" value="1"/>
</dbReference>
<dbReference type="SUPFAM" id="SSF53167">
    <property type="entry name" value="Purine and uridine phosphorylases"/>
    <property type="match status" value="1"/>
</dbReference>
<accession>A0AAN4W0H5</accession>
<proteinExistence type="predicted"/>
<dbReference type="GO" id="GO:0008782">
    <property type="term" value="F:adenosylhomocysteine nucleosidase activity"/>
    <property type="evidence" value="ECO:0007669"/>
    <property type="project" value="UniProtKB-EC"/>
</dbReference>
<dbReference type="GO" id="GO:0008930">
    <property type="term" value="F:methylthioadenosine nucleosidase activity"/>
    <property type="evidence" value="ECO:0007669"/>
    <property type="project" value="InterPro"/>
</dbReference>
<dbReference type="CDD" id="cd09008">
    <property type="entry name" value="MTAN"/>
    <property type="match status" value="1"/>
</dbReference>
<sequence length="255" mass="27538">MTSTKKSILGLLLVVLSHFTVQAQIGLMGAMDKEIVLLKSKIENLDSTQIGGQQFYSGTLSGQEVILCKSGIGKAQAAMTTTLLATTFKVTQIWFTGIAGAAKPDLEVLDIVIGNAFFQHDFDTHTFDGKVGLAPGADENGFFYPSMGLQQMAFEAAVKAFGTEKVHEGLIVTGDQFIDDPQKIRMLFETYGASAVEMEGAAVAQIAQNFQIPYVIIRSISDKADGNATQTYQEIARKAAKISETVILNMILEIN</sequence>
<dbReference type="EC" id="3.2.2.9" evidence="2"/>
<evidence type="ECO:0000256" key="2">
    <source>
        <dbReference type="ARBA" id="ARBA00011974"/>
    </source>
</evidence>
<organism evidence="7 8">
    <name type="scientific">Persicobacter diffluens</name>
    <dbReference type="NCBI Taxonomy" id="981"/>
    <lineage>
        <taxon>Bacteria</taxon>
        <taxon>Pseudomonadati</taxon>
        <taxon>Bacteroidota</taxon>
        <taxon>Cytophagia</taxon>
        <taxon>Cytophagales</taxon>
        <taxon>Persicobacteraceae</taxon>
        <taxon>Persicobacter</taxon>
    </lineage>
</organism>
<dbReference type="Proteomes" id="UP001310022">
    <property type="component" value="Unassembled WGS sequence"/>
</dbReference>
<keyword evidence="8" id="KW-1185">Reference proteome</keyword>
<dbReference type="Pfam" id="PF01048">
    <property type="entry name" value="PNP_UDP_1"/>
    <property type="match status" value="1"/>
</dbReference>
<evidence type="ECO:0000256" key="3">
    <source>
        <dbReference type="ARBA" id="ARBA00022605"/>
    </source>
</evidence>
<dbReference type="EMBL" id="BQKE01000002">
    <property type="protein sequence ID" value="GJM62872.1"/>
    <property type="molecule type" value="Genomic_DNA"/>
</dbReference>
<dbReference type="InterPro" id="IPR010049">
    <property type="entry name" value="MTA_SAH_Nsdase"/>
</dbReference>
<protein>
    <recommendedName>
        <fullName evidence="2">adenosylhomocysteine nucleosidase</fullName>
        <ecNumber evidence="2">3.2.2.9</ecNumber>
    </recommendedName>
</protein>
<name>A0AAN4W0H5_9BACT</name>
<evidence type="ECO:0000313" key="8">
    <source>
        <dbReference type="Proteomes" id="UP001310022"/>
    </source>
</evidence>
<comment type="caution">
    <text evidence="7">The sequence shown here is derived from an EMBL/GenBank/DDBJ whole genome shotgun (WGS) entry which is preliminary data.</text>
</comment>